<sequence>MVAKAIYALKIVLFTKQLNIPQRELKGMKRVGHFVSLVYVCFWHDAIVSRRAPKNDLDMLQILSTYQDADVKKSALTVDKRHLWYLPETNVGLAFFGRTYF</sequence>
<comment type="caution">
    <text evidence="1">The sequence shown here is derived from an EMBL/GenBank/DDBJ whole genome shotgun (WGS) entry which is preliminary data.</text>
</comment>
<proteinExistence type="predicted"/>
<evidence type="ECO:0000313" key="1">
    <source>
        <dbReference type="EMBL" id="GBN20808.1"/>
    </source>
</evidence>
<dbReference type="Proteomes" id="UP000499080">
    <property type="component" value="Unassembled WGS sequence"/>
</dbReference>
<dbReference type="EMBL" id="BGPR01121190">
    <property type="protein sequence ID" value="GBN20808.1"/>
    <property type="molecule type" value="Genomic_DNA"/>
</dbReference>
<reference evidence="1 2" key="1">
    <citation type="journal article" date="2019" name="Sci. Rep.">
        <title>Orb-weaving spider Araneus ventricosus genome elucidates the spidroin gene catalogue.</title>
        <authorList>
            <person name="Kono N."/>
            <person name="Nakamura H."/>
            <person name="Ohtoshi R."/>
            <person name="Moran D.A.P."/>
            <person name="Shinohara A."/>
            <person name="Yoshida Y."/>
            <person name="Fujiwara M."/>
            <person name="Mori M."/>
            <person name="Tomita M."/>
            <person name="Arakawa K."/>
        </authorList>
    </citation>
    <scope>NUCLEOTIDE SEQUENCE [LARGE SCALE GENOMIC DNA]</scope>
</reference>
<protein>
    <submittedName>
        <fullName evidence="1">Uncharacterized protein</fullName>
    </submittedName>
</protein>
<name>A0A4Y2M180_ARAVE</name>
<evidence type="ECO:0000313" key="2">
    <source>
        <dbReference type="Proteomes" id="UP000499080"/>
    </source>
</evidence>
<gene>
    <name evidence="1" type="ORF">AVEN_205633_1</name>
</gene>
<keyword evidence="2" id="KW-1185">Reference proteome</keyword>
<accession>A0A4Y2M180</accession>
<dbReference type="AlphaFoldDB" id="A0A4Y2M180"/>
<dbReference type="OrthoDB" id="6626714at2759"/>
<organism evidence="1 2">
    <name type="scientific">Araneus ventricosus</name>
    <name type="common">Orbweaver spider</name>
    <name type="synonym">Epeira ventricosa</name>
    <dbReference type="NCBI Taxonomy" id="182803"/>
    <lineage>
        <taxon>Eukaryota</taxon>
        <taxon>Metazoa</taxon>
        <taxon>Ecdysozoa</taxon>
        <taxon>Arthropoda</taxon>
        <taxon>Chelicerata</taxon>
        <taxon>Arachnida</taxon>
        <taxon>Araneae</taxon>
        <taxon>Araneomorphae</taxon>
        <taxon>Entelegynae</taxon>
        <taxon>Araneoidea</taxon>
        <taxon>Araneidae</taxon>
        <taxon>Araneus</taxon>
    </lineage>
</organism>